<dbReference type="SUPFAM" id="SSF161098">
    <property type="entry name" value="MetI-like"/>
    <property type="match status" value="1"/>
</dbReference>
<feature type="domain" description="ABC transmembrane type-1" evidence="10">
    <location>
        <begin position="90"/>
        <end position="270"/>
    </location>
</feature>
<comment type="caution">
    <text evidence="11">The sequence shown here is derived from an EMBL/GenBank/DDBJ whole genome shotgun (WGS) entry which is preliminary data.</text>
</comment>
<dbReference type="InterPro" id="IPR000515">
    <property type="entry name" value="MetI-like"/>
</dbReference>
<protein>
    <submittedName>
        <fullName evidence="11">ABC transporter permease</fullName>
    </submittedName>
</protein>
<feature type="transmembrane region" description="Helical" evidence="9">
    <location>
        <begin position="97"/>
        <end position="118"/>
    </location>
</feature>
<dbReference type="CDD" id="cd06261">
    <property type="entry name" value="TM_PBP2"/>
    <property type="match status" value="1"/>
</dbReference>
<comment type="function">
    <text evidence="8">Probably part of an ABC transporter complex. Probably responsible for the translocation of the substrate across the membrane.</text>
</comment>
<sequence length="289" mass="30658">MTIDSLAAPSAVPLASSGWIALRPAARSAGSSGRFRGADATRLLLPVGLLLLWQGACSFGYIGPRTLESPLTVARTLVELTVSGVLWESLVASFNRAFAGFVIGGGLGLLLGIIAGLSRAGERAYDALLQMLRMVPFLAVIPLFVIWFGVDEEPKILLIALACIFPVYLNTFSGVRNVDPKLIEAATVFGMSRTAIATQIVAPMALPSIMVGVRYAMGVALLSLVAAEQVNATSGIGYLALNPRASLRTDIILGVVLLYSVLGLLVDLLLRTAQGYLLPWHRTVIEKAR</sequence>
<evidence type="ECO:0000256" key="4">
    <source>
        <dbReference type="ARBA" id="ARBA00022475"/>
    </source>
</evidence>
<keyword evidence="6 9" id="KW-1133">Transmembrane helix</keyword>
<evidence type="ECO:0000313" key="12">
    <source>
        <dbReference type="Proteomes" id="UP000606044"/>
    </source>
</evidence>
<keyword evidence="5 9" id="KW-0812">Transmembrane</keyword>
<keyword evidence="7 9" id="KW-0472">Membrane</keyword>
<feature type="transmembrane region" description="Helical" evidence="9">
    <location>
        <begin position="251"/>
        <end position="270"/>
    </location>
</feature>
<dbReference type="Proteomes" id="UP000606044">
    <property type="component" value="Unassembled WGS sequence"/>
</dbReference>
<evidence type="ECO:0000256" key="9">
    <source>
        <dbReference type="RuleBase" id="RU363032"/>
    </source>
</evidence>
<gene>
    <name evidence="11" type="ORF">GCM10007301_17510</name>
</gene>
<reference evidence="11" key="2">
    <citation type="submission" date="2020-09" db="EMBL/GenBank/DDBJ databases">
        <authorList>
            <person name="Sun Q."/>
            <person name="Sedlacek I."/>
        </authorList>
    </citation>
    <scope>NUCLEOTIDE SEQUENCE</scope>
    <source>
        <strain evidence="11">CCM 7897</strain>
    </source>
</reference>
<accession>A0A917BUZ1</accession>
<dbReference type="AlphaFoldDB" id="A0A917BUZ1"/>
<evidence type="ECO:0000256" key="8">
    <source>
        <dbReference type="ARBA" id="ARBA00056719"/>
    </source>
</evidence>
<feature type="transmembrane region" description="Helical" evidence="9">
    <location>
        <begin position="156"/>
        <end position="175"/>
    </location>
</feature>
<dbReference type="PANTHER" id="PTHR30151">
    <property type="entry name" value="ALKANE SULFONATE ABC TRANSPORTER-RELATED, MEMBRANE SUBUNIT"/>
    <property type="match status" value="1"/>
</dbReference>
<dbReference type="RefSeq" id="WP_188577547.1">
    <property type="nucleotide sequence ID" value="NZ_BMCT01000002.1"/>
</dbReference>
<evidence type="ECO:0000256" key="7">
    <source>
        <dbReference type="ARBA" id="ARBA00023136"/>
    </source>
</evidence>
<dbReference type="PROSITE" id="PS50928">
    <property type="entry name" value="ABC_TM1"/>
    <property type="match status" value="1"/>
</dbReference>
<dbReference type="GO" id="GO:0042918">
    <property type="term" value="P:alkanesulfonate transmembrane transport"/>
    <property type="evidence" value="ECO:0007669"/>
    <property type="project" value="UniProtKB-ARBA"/>
</dbReference>
<dbReference type="Pfam" id="PF00528">
    <property type="entry name" value="BPD_transp_1"/>
    <property type="match status" value="1"/>
</dbReference>
<reference evidence="11" key="1">
    <citation type="journal article" date="2014" name="Int. J. Syst. Evol. Microbiol.">
        <title>Complete genome sequence of Corynebacterium casei LMG S-19264T (=DSM 44701T), isolated from a smear-ripened cheese.</title>
        <authorList>
            <consortium name="US DOE Joint Genome Institute (JGI-PGF)"/>
            <person name="Walter F."/>
            <person name="Albersmeier A."/>
            <person name="Kalinowski J."/>
            <person name="Ruckert C."/>
        </authorList>
    </citation>
    <scope>NUCLEOTIDE SEQUENCE</scope>
    <source>
        <strain evidence="11">CCM 7897</strain>
    </source>
</reference>
<dbReference type="InterPro" id="IPR035906">
    <property type="entry name" value="MetI-like_sf"/>
</dbReference>
<comment type="subcellular location">
    <subcellularLocation>
        <location evidence="1 9">Cell membrane</location>
        <topology evidence="1 9">Multi-pass membrane protein</topology>
    </subcellularLocation>
</comment>
<dbReference type="EMBL" id="BMCT01000002">
    <property type="protein sequence ID" value="GGF58360.1"/>
    <property type="molecule type" value="Genomic_DNA"/>
</dbReference>
<feature type="transmembrane region" description="Helical" evidence="9">
    <location>
        <begin position="196"/>
        <end position="217"/>
    </location>
</feature>
<proteinExistence type="inferred from homology"/>
<evidence type="ECO:0000313" key="11">
    <source>
        <dbReference type="EMBL" id="GGF58360.1"/>
    </source>
</evidence>
<evidence type="ECO:0000256" key="6">
    <source>
        <dbReference type="ARBA" id="ARBA00022989"/>
    </source>
</evidence>
<keyword evidence="4" id="KW-1003">Cell membrane</keyword>
<organism evidence="11 12">
    <name type="scientific">Azorhizobium oxalatiphilum</name>
    <dbReference type="NCBI Taxonomy" id="980631"/>
    <lineage>
        <taxon>Bacteria</taxon>
        <taxon>Pseudomonadati</taxon>
        <taxon>Pseudomonadota</taxon>
        <taxon>Alphaproteobacteria</taxon>
        <taxon>Hyphomicrobiales</taxon>
        <taxon>Xanthobacteraceae</taxon>
        <taxon>Azorhizobium</taxon>
    </lineage>
</organism>
<keyword evidence="12" id="KW-1185">Reference proteome</keyword>
<comment type="similarity">
    <text evidence="2 9">Belongs to the binding-protein-dependent transport system permease family.</text>
</comment>
<dbReference type="GO" id="GO:0005886">
    <property type="term" value="C:plasma membrane"/>
    <property type="evidence" value="ECO:0007669"/>
    <property type="project" value="UniProtKB-SubCell"/>
</dbReference>
<dbReference type="PANTHER" id="PTHR30151:SF38">
    <property type="entry name" value="ALIPHATIC SULFONATES TRANSPORT PERMEASE PROTEIN SSUC-RELATED"/>
    <property type="match status" value="1"/>
</dbReference>
<feature type="transmembrane region" description="Helical" evidence="9">
    <location>
        <begin position="43"/>
        <end position="62"/>
    </location>
</feature>
<name>A0A917BUZ1_9HYPH</name>
<evidence type="ECO:0000256" key="5">
    <source>
        <dbReference type="ARBA" id="ARBA00022692"/>
    </source>
</evidence>
<keyword evidence="3 9" id="KW-0813">Transport</keyword>
<dbReference type="FunFam" id="1.10.3720.10:FF:000003">
    <property type="entry name" value="Aliphatic sulfonate ABC transporter permease"/>
    <property type="match status" value="1"/>
</dbReference>
<dbReference type="Gene3D" id="1.10.3720.10">
    <property type="entry name" value="MetI-like"/>
    <property type="match status" value="1"/>
</dbReference>
<evidence type="ECO:0000256" key="1">
    <source>
        <dbReference type="ARBA" id="ARBA00004651"/>
    </source>
</evidence>
<evidence type="ECO:0000256" key="2">
    <source>
        <dbReference type="ARBA" id="ARBA00009306"/>
    </source>
</evidence>
<evidence type="ECO:0000256" key="3">
    <source>
        <dbReference type="ARBA" id="ARBA00022448"/>
    </source>
</evidence>
<feature type="transmembrane region" description="Helical" evidence="9">
    <location>
        <begin position="130"/>
        <end position="150"/>
    </location>
</feature>
<evidence type="ECO:0000259" key="10">
    <source>
        <dbReference type="PROSITE" id="PS50928"/>
    </source>
</evidence>